<comment type="caution">
    <text evidence="7">The sequence shown here is derived from an EMBL/GenBank/DDBJ whole genome shotgun (WGS) entry which is preliminary data.</text>
</comment>
<evidence type="ECO:0000313" key="8">
    <source>
        <dbReference type="Proteomes" id="UP001566132"/>
    </source>
</evidence>
<name>A0ABD1ER22_HYPHA</name>
<gene>
    <name evidence="7" type="ORF">ABEB36_006463</name>
</gene>
<dbReference type="SUPFAM" id="SSF81419">
    <property type="entry name" value="Mitochondrial cytochrome c oxidase subunit VIIa"/>
    <property type="match status" value="1"/>
</dbReference>
<evidence type="ECO:0000256" key="3">
    <source>
        <dbReference type="ARBA" id="ARBA00022792"/>
    </source>
</evidence>
<evidence type="ECO:0000313" key="7">
    <source>
        <dbReference type="EMBL" id="KAL1501065.1"/>
    </source>
</evidence>
<dbReference type="Gene3D" id="4.10.91.10">
    <property type="entry name" value="Cytochrome c oxidase, subunit VIIa"/>
    <property type="match status" value="1"/>
</dbReference>
<keyword evidence="8" id="KW-1185">Reference proteome</keyword>
<dbReference type="GO" id="GO:0005743">
    <property type="term" value="C:mitochondrial inner membrane"/>
    <property type="evidence" value="ECO:0007669"/>
    <property type="project" value="UniProtKB-SubCell"/>
</dbReference>
<keyword evidence="3" id="KW-0999">Mitochondrion inner membrane</keyword>
<dbReference type="Proteomes" id="UP001566132">
    <property type="component" value="Unassembled WGS sequence"/>
</dbReference>
<comment type="subcellular location">
    <subcellularLocation>
        <location evidence="1">Mitochondrion inner membrane</location>
    </subcellularLocation>
</comment>
<protein>
    <submittedName>
        <fullName evidence="7">Uncharacterized protein</fullName>
    </submittedName>
</protein>
<keyword evidence="4" id="KW-0496">Mitochondrion</keyword>
<organism evidence="7 8">
    <name type="scientific">Hypothenemus hampei</name>
    <name type="common">Coffee berry borer</name>
    <dbReference type="NCBI Taxonomy" id="57062"/>
    <lineage>
        <taxon>Eukaryota</taxon>
        <taxon>Metazoa</taxon>
        <taxon>Ecdysozoa</taxon>
        <taxon>Arthropoda</taxon>
        <taxon>Hexapoda</taxon>
        <taxon>Insecta</taxon>
        <taxon>Pterygota</taxon>
        <taxon>Neoptera</taxon>
        <taxon>Endopterygota</taxon>
        <taxon>Coleoptera</taxon>
        <taxon>Polyphaga</taxon>
        <taxon>Cucujiformia</taxon>
        <taxon>Curculionidae</taxon>
        <taxon>Scolytinae</taxon>
        <taxon>Hypothenemus</taxon>
    </lineage>
</organism>
<keyword evidence="6" id="KW-0812">Transmembrane</keyword>
<evidence type="ECO:0000256" key="1">
    <source>
        <dbReference type="ARBA" id="ARBA00004273"/>
    </source>
</evidence>
<keyword evidence="6" id="KW-1133">Transmembrane helix</keyword>
<dbReference type="EMBL" id="JBDJPC010000005">
    <property type="protein sequence ID" value="KAL1501065.1"/>
    <property type="molecule type" value="Genomic_DNA"/>
</dbReference>
<reference evidence="7 8" key="1">
    <citation type="submission" date="2024-05" db="EMBL/GenBank/DDBJ databases">
        <title>Genetic variation in Jamaican populations of the coffee berry borer (Hypothenemus hampei).</title>
        <authorList>
            <person name="Errbii M."/>
            <person name="Myrie A."/>
        </authorList>
    </citation>
    <scope>NUCLEOTIDE SEQUENCE [LARGE SCALE GENOMIC DNA]</scope>
    <source>
        <strain evidence="7">JA-Hopewell-2020-01-JO</strain>
        <tissue evidence="7">Whole body</tissue>
    </source>
</reference>
<evidence type="ECO:0000256" key="6">
    <source>
        <dbReference type="SAM" id="Phobius"/>
    </source>
</evidence>
<keyword evidence="5 6" id="KW-0472">Membrane</keyword>
<sequence length="88" mass="9761">MNSSKNLFRLTQSIIKNTSRNASGLKEVPSKNFPKLKKNQEHFGVEDGVLIHLKGGFFDKLLLLITTGAVTVGTLEGLRTFYILAVKK</sequence>
<evidence type="ECO:0000256" key="2">
    <source>
        <dbReference type="ARBA" id="ARBA00009331"/>
    </source>
</evidence>
<dbReference type="AlphaFoldDB" id="A0ABD1ER22"/>
<evidence type="ECO:0000256" key="4">
    <source>
        <dbReference type="ARBA" id="ARBA00023128"/>
    </source>
</evidence>
<evidence type="ECO:0000256" key="5">
    <source>
        <dbReference type="ARBA" id="ARBA00023136"/>
    </source>
</evidence>
<proteinExistence type="inferred from homology"/>
<feature type="transmembrane region" description="Helical" evidence="6">
    <location>
        <begin position="61"/>
        <end position="85"/>
    </location>
</feature>
<comment type="similarity">
    <text evidence="2">Belongs to the cytochrome c oxidase VIIa family.</text>
</comment>
<accession>A0ABD1ER22</accession>
<dbReference type="InterPro" id="IPR036539">
    <property type="entry name" value="Cyt_c_oxidase_su7a_sf"/>
</dbReference>